<evidence type="ECO:0000313" key="10">
    <source>
        <dbReference type="EMBL" id="KAL0636811.1"/>
    </source>
</evidence>
<evidence type="ECO:0000256" key="4">
    <source>
        <dbReference type="ARBA" id="ARBA00022723"/>
    </source>
</evidence>
<organism evidence="10 11">
    <name type="scientific">Discina gigas</name>
    <dbReference type="NCBI Taxonomy" id="1032678"/>
    <lineage>
        <taxon>Eukaryota</taxon>
        <taxon>Fungi</taxon>
        <taxon>Dikarya</taxon>
        <taxon>Ascomycota</taxon>
        <taxon>Pezizomycotina</taxon>
        <taxon>Pezizomycetes</taxon>
        <taxon>Pezizales</taxon>
        <taxon>Discinaceae</taxon>
        <taxon>Discina</taxon>
    </lineage>
</organism>
<feature type="transmembrane region" description="Helical" evidence="9">
    <location>
        <begin position="6"/>
        <end position="26"/>
    </location>
</feature>
<evidence type="ECO:0000256" key="7">
    <source>
        <dbReference type="ARBA" id="ARBA00023004"/>
    </source>
</evidence>
<evidence type="ECO:0000256" key="8">
    <source>
        <dbReference type="ARBA" id="ARBA00023136"/>
    </source>
</evidence>
<evidence type="ECO:0000256" key="5">
    <source>
        <dbReference type="ARBA" id="ARBA00022989"/>
    </source>
</evidence>
<protein>
    <recommendedName>
        <fullName evidence="12">Cytochrome P450</fullName>
    </recommendedName>
</protein>
<evidence type="ECO:0000313" key="11">
    <source>
        <dbReference type="Proteomes" id="UP001447188"/>
    </source>
</evidence>
<dbReference type="EMBL" id="JBBBZM010000043">
    <property type="protein sequence ID" value="KAL0636811.1"/>
    <property type="molecule type" value="Genomic_DNA"/>
</dbReference>
<keyword evidence="8 9" id="KW-0472">Membrane</keyword>
<keyword evidence="6" id="KW-0560">Oxidoreductase</keyword>
<proteinExistence type="predicted"/>
<gene>
    <name evidence="10" type="ORF">Q9L58_004168</name>
</gene>
<evidence type="ECO:0008006" key="12">
    <source>
        <dbReference type="Google" id="ProtNLM"/>
    </source>
</evidence>
<evidence type="ECO:0000256" key="2">
    <source>
        <dbReference type="ARBA" id="ARBA00022617"/>
    </source>
</evidence>
<keyword evidence="11" id="KW-1185">Reference proteome</keyword>
<evidence type="ECO:0000256" key="1">
    <source>
        <dbReference type="ARBA" id="ARBA00004370"/>
    </source>
</evidence>
<dbReference type="InterPro" id="IPR036396">
    <property type="entry name" value="Cyt_P450_sf"/>
</dbReference>
<keyword evidence="4" id="KW-0479">Metal-binding</keyword>
<evidence type="ECO:0000256" key="3">
    <source>
        <dbReference type="ARBA" id="ARBA00022692"/>
    </source>
</evidence>
<keyword evidence="3 9" id="KW-0812">Transmembrane</keyword>
<keyword evidence="2" id="KW-0349">Heme</keyword>
<dbReference type="Gene3D" id="1.10.630.10">
    <property type="entry name" value="Cytochrome P450"/>
    <property type="match status" value="1"/>
</dbReference>
<name>A0ABR3GLM6_9PEZI</name>
<dbReference type="InterPro" id="IPR050665">
    <property type="entry name" value="Cytochrome_P450_Monooxygen"/>
</dbReference>
<dbReference type="SUPFAM" id="SSF48264">
    <property type="entry name" value="Cytochrome P450"/>
    <property type="match status" value="1"/>
</dbReference>
<comment type="caution">
    <text evidence="10">The sequence shown here is derived from an EMBL/GenBank/DDBJ whole genome shotgun (WGS) entry which is preliminary data.</text>
</comment>
<keyword evidence="7" id="KW-0408">Iron</keyword>
<accession>A0ABR3GLM6</accession>
<evidence type="ECO:0000256" key="9">
    <source>
        <dbReference type="SAM" id="Phobius"/>
    </source>
</evidence>
<evidence type="ECO:0000256" key="6">
    <source>
        <dbReference type="ARBA" id="ARBA00023002"/>
    </source>
</evidence>
<dbReference type="Proteomes" id="UP001447188">
    <property type="component" value="Unassembled WGS sequence"/>
</dbReference>
<keyword evidence="5 9" id="KW-1133">Transmembrane helix</keyword>
<dbReference type="PANTHER" id="PTHR24282">
    <property type="entry name" value="CYTOCHROME P450 FAMILY MEMBER"/>
    <property type="match status" value="1"/>
</dbReference>
<comment type="subcellular location">
    <subcellularLocation>
        <location evidence="1">Membrane</location>
    </subcellularLocation>
</comment>
<dbReference type="InterPro" id="IPR001128">
    <property type="entry name" value="Cyt_P450"/>
</dbReference>
<dbReference type="PANTHER" id="PTHR24282:SF211">
    <property type="entry name" value="CYTOCHROME P450-RELATED"/>
    <property type="match status" value="1"/>
</dbReference>
<reference evidence="10 11" key="1">
    <citation type="submission" date="2024-02" db="EMBL/GenBank/DDBJ databases">
        <title>Discinaceae phylogenomics.</title>
        <authorList>
            <person name="Dirks A.C."/>
            <person name="James T.Y."/>
        </authorList>
    </citation>
    <scope>NUCLEOTIDE SEQUENCE [LARGE SCALE GENOMIC DNA]</scope>
    <source>
        <strain evidence="10 11">ACD0624</strain>
    </source>
</reference>
<dbReference type="Pfam" id="PF00067">
    <property type="entry name" value="p450"/>
    <property type="match status" value="1"/>
</dbReference>
<sequence>MAKSEDYVFLVSKFLLLICVASFIYYKKYHRRSRLDDEEKKRPTTFVCRNPQQAKSILNGSYFEEPSLSNALKARAGPNTRLVYAFGIENAFTTTDTKYHRQFVSLAGTRINLSNVRWESLSKDIGRLLHGNIERQRISNGTVLLSRLLQITVLRAVLPILFPNSDVPDLPEEEQDDVAYFIADKINSLWIESKTTQAPNPKDLHSLKEACQKLLPGIAVDSPRDSPLNLILPAFETLWRIVFRCFIEVQFRSNDDFESNKNLLQEYLNRPTSEIFTKADARDISVSHIVNEALRLYPPTKRVYRHIQTESRVNPDVVAVDIESIHRDAQIWGTDAATFRPSRWGSREMNGNMMSAFFPFGMKPLVCPARKVFGPRIIGIFVASLSQIFNDSGDLETVGEMDFRRQGLLENARDSYMSIAVRIKERKELGTCS</sequence>